<sequence>MVLLLSLVLLFIVLLIVDFSLGSKKYQSNAPAFHFKPTSGEYDLYTIGDTFFEAFFDSLKRATSHIDVMFFIVRNDDISKQMYRILKEKAESGVTVRFLVDRLGSNSLKKEIIKDLEASGVQFSYSHCPSFPYFFYKLNRRNHRKITVIDDEVGYVGGFNVGKEYLGKDPKLGPWRDYHLKITGKAVAQLAAVFQYDWKETTKNQDKPPKVKENIGQDSTSEGEESIQFVVTESGQLEDRLVEWMEYAQDEIYIGTPYFIPSNRMFQAILDALDRGIHIRLIVPKKADHPLVKPAAFPFLKKLHQLGGDIRLFDEGFYHPKVIMIDDQFCDIGTANFDMRSVFLNKEINTLILGDQAFIQNLRTLYLQDFSKGEPFTIRWVQKQPLHTKLSGIIAQLIKPLL</sequence>
<accession>A0ABS2MZE0</accession>
<organism evidence="11 12">
    <name type="scientific">Aquibacillus albus</name>
    <dbReference type="NCBI Taxonomy" id="1168171"/>
    <lineage>
        <taxon>Bacteria</taxon>
        <taxon>Bacillati</taxon>
        <taxon>Bacillota</taxon>
        <taxon>Bacilli</taxon>
        <taxon>Bacillales</taxon>
        <taxon>Bacillaceae</taxon>
        <taxon>Aquibacillus</taxon>
    </lineage>
</organism>
<feature type="compositionally biased region" description="Basic and acidic residues" evidence="9">
    <location>
        <begin position="203"/>
        <end position="215"/>
    </location>
</feature>
<keyword evidence="5" id="KW-0677">Repeat</keyword>
<protein>
    <recommendedName>
        <fullName evidence="8">Cardiolipin synthase</fullName>
        <ecNumber evidence="8">2.7.8.-</ecNumber>
    </recommendedName>
</protein>
<dbReference type="EMBL" id="JAFBDR010000008">
    <property type="protein sequence ID" value="MBM7571247.1"/>
    <property type="molecule type" value="Genomic_DNA"/>
</dbReference>
<evidence type="ECO:0000256" key="3">
    <source>
        <dbReference type="ARBA" id="ARBA00022679"/>
    </source>
</evidence>
<dbReference type="EC" id="2.7.8.-" evidence="8"/>
<evidence type="ECO:0000256" key="6">
    <source>
        <dbReference type="ARBA" id="ARBA00022989"/>
    </source>
</evidence>
<name>A0ABS2MZE0_9BACI</name>
<gene>
    <name evidence="11" type="ORF">JOC48_001743</name>
</gene>
<dbReference type="Pfam" id="PF13091">
    <property type="entry name" value="PLDc_2"/>
    <property type="match status" value="2"/>
</dbReference>
<evidence type="ECO:0000313" key="11">
    <source>
        <dbReference type="EMBL" id="MBM7571247.1"/>
    </source>
</evidence>
<dbReference type="InterPro" id="IPR022924">
    <property type="entry name" value="Cardiolipin_synthase"/>
</dbReference>
<evidence type="ECO:0000256" key="5">
    <source>
        <dbReference type="ARBA" id="ARBA00022737"/>
    </source>
</evidence>
<dbReference type="Proteomes" id="UP001296943">
    <property type="component" value="Unassembled WGS sequence"/>
</dbReference>
<evidence type="ECO:0000259" key="10">
    <source>
        <dbReference type="PROSITE" id="PS50035"/>
    </source>
</evidence>
<keyword evidence="12" id="KW-1185">Reference proteome</keyword>
<dbReference type="Gene3D" id="3.30.870.10">
    <property type="entry name" value="Endonuclease Chain A"/>
    <property type="match status" value="2"/>
</dbReference>
<dbReference type="NCBIfam" id="TIGR04265">
    <property type="entry name" value="bac_cardiolipin"/>
    <property type="match status" value="1"/>
</dbReference>
<evidence type="ECO:0000256" key="9">
    <source>
        <dbReference type="SAM" id="MobiDB-lite"/>
    </source>
</evidence>
<keyword evidence="6" id="KW-1133">Transmembrane helix</keyword>
<keyword evidence="2" id="KW-1003">Cell membrane</keyword>
<dbReference type="PANTHER" id="PTHR21248:SF7">
    <property type="entry name" value="MINOR CARDIOLIPIN SYNTHASE CLSB"/>
    <property type="match status" value="1"/>
</dbReference>
<keyword evidence="3 11" id="KW-0808">Transferase</keyword>
<evidence type="ECO:0000256" key="7">
    <source>
        <dbReference type="ARBA" id="ARBA00023136"/>
    </source>
</evidence>
<evidence type="ECO:0000313" key="12">
    <source>
        <dbReference type="Proteomes" id="UP001296943"/>
    </source>
</evidence>
<feature type="domain" description="PLD phosphodiesterase" evidence="10">
    <location>
        <begin position="138"/>
        <end position="165"/>
    </location>
</feature>
<reference evidence="11 12" key="1">
    <citation type="submission" date="2021-01" db="EMBL/GenBank/DDBJ databases">
        <title>Genomic Encyclopedia of Type Strains, Phase IV (KMG-IV): sequencing the most valuable type-strain genomes for metagenomic binning, comparative biology and taxonomic classification.</title>
        <authorList>
            <person name="Goeker M."/>
        </authorList>
    </citation>
    <scope>NUCLEOTIDE SEQUENCE [LARGE SCALE GENOMIC DNA]</scope>
    <source>
        <strain evidence="11 12">DSM 23711</strain>
    </source>
</reference>
<dbReference type="RefSeq" id="WP_204498745.1">
    <property type="nucleotide sequence ID" value="NZ_JAFBDR010000008.1"/>
</dbReference>
<keyword evidence="7" id="KW-0472">Membrane</keyword>
<keyword evidence="4" id="KW-0812">Transmembrane</keyword>
<dbReference type="SUPFAM" id="SSF56024">
    <property type="entry name" value="Phospholipase D/nuclease"/>
    <property type="match status" value="2"/>
</dbReference>
<dbReference type="GO" id="GO:0016740">
    <property type="term" value="F:transferase activity"/>
    <property type="evidence" value="ECO:0007669"/>
    <property type="project" value="UniProtKB-KW"/>
</dbReference>
<dbReference type="InterPro" id="IPR001736">
    <property type="entry name" value="PLipase_D/transphosphatidylase"/>
</dbReference>
<evidence type="ECO:0000256" key="8">
    <source>
        <dbReference type="NCBIfam" id="TIGR04265"/>
    </source>
</evidence>
<dbReference type="PROSITE" id="PS50035">
    <property type="entry name" value="PLD"/>
    <property type="match status" value="2"/>
</dbReference>
<dbReference type="PANTHER" id="PTHR21248">
    <property type="entry name" value="CARDIOLIPIN SYNTHASE"/>
    <property type="match status" value="1"/>
</dbReference>
<feature type="region of interest" description="Disordered" evidence="9">
    <location>
        <begin position="203"/>
        <end position="224"/>
    </location>
</feature>
<comment type="subcellular location">
    <subcellularLocation>
        <location evidence="1">Cell membrane</location>
    </subcellularLocation>
</comment>
<dbReference type="CDD" id="cd09110">
    <property type="entry name" value="PLDc_CLS_1"/>
    <property type="match status" value="1"/>
</dbReference>
<evidence type="ECO:0000256" key="4">
    <source>
        <dbReference type="ARBA" id="ARBA00022692"/>
    </source>
</evidence>
<proteinExistence type="predicted"/>
<evidence type="ECO:0000256" key="1">
    <source>
        <dbReference type="ARBA" id="ARBA00004236"/>
    </source>
</evidence>
<evidence type="ECO:0000256" key="2">
    <source>
        <dbReference type="ARBA" id="ARBA00022475"/>
    </source>
</evidence>
<dbReference type="InterPro" id="IPR025202">
    <property type="entry name" value="PLD-like_dom"/>
</dbReference>
<feature type="domain" description="PLD phosphodiesterase" evidence="10">
    <location>
        <begin position="314"/>
        <end position="341"/>
    </location>
</feature>
<comment type="caution">
    <text evidence="11">The sequence shown here is derived from an EMBL/GenBank/DDBJ whole genome shotgun (WGS) entry which is preliminary data.</text>
</comment>
<dbReference type="SMART" id="SM00155">
    <property type="entry name" value="PLDc"/>
    <property type="match status" value="2"/>
</dbReference>
<dbReference type="CDD" id="cd09112">
    <property type="entry name" value="PLDc_CLS_2"/>
    <property type="match status" value="1"/>
</dbReference>